<keyword evidence="1" id="KW-0677">Repeat</keyword>
<proteinExistence type="predicted"/>
<feature type="compositionally biased region" description="Basic and acidic residues" evidence="4">
    <location>
        <begin position="1391"/>
        <end position="1402"/>
    </location>
</feature>
<dbReference type="SUPFAM" id="SSF49265">
    <property type="entry name" value="Fibronectin type III"/>
    <property type="match status" value="3"/>
</dbReference>
<dbReference type="SMART" id="SM00409">
    <property type="entry name" value="IG"/>
    <property type="match status" value="8"/>
</dbReference>
<evidence type="ECO:0000256" key="4">
    <source>
        <dbReference type="SAM" id="MobiDB-lite"/>
    </source>
</evidence>
<feature type="domain" description="Ig-like" evidence="5">
    <location>
        <begin position="636"/>
        <end position="727"/>
    </location>
</feature>
<feature type="region of interest" description="Disordered" evidence="4">
    <location>
        <begin position="1246"/>
        <end position="1326"/>
    </location>
</feature>
<feature type="domain" description="Fibronectin type-III" evidence="6">
    <location>
        <begin position="1027"/>
        <end position="1131"/>
    </location>
</feature>
<dbReference type="InterPro" id="IPR003598">
    <property type="entry name" value="Ig_sub2"/>
</dbReference>
<feature type="region of interest" description="Disordered" evidence="4">
    <location>
        <begin position="1"/>
        <end position="61"/>
    </location>
</feature>
<dbReference type="Proteomes" id="UP000050741">
    <property type="component" value="Unassembled WGS sequence"/>
</dbReference>
<reference evidence="8" key="2">
    <citation type="submission" date="2016-06" db="UniProtKB">
        <authorList>
            <consortium name="WormBaseParasite"/>
        </authorList>
    </citation>
    <scope>IDENTIFICATION</scope>
</reference>
<name>A0A183BUF5_GLOPA</name>
<dbReference type="InterPro" id="IPR036179">
    <property type="entry name" value="Ig-like_dom_sf"/>
</dbReference>
<feature type="compositionally biased region" description="Basic and acidic residues" evidence="4">
    <location>
        <begin position="1353"/>
        <end position="1374"/>
    </location>
</feature>
<evidence type="ECO:0000256" key="2">
    <source>
        <dbReference type="ARBA" id="ARBA00023157"/>
    </source>
</evidence>
<feature type="domain" description="Ig-like" evidence="5">
    <location>
        <begin position="1652"/>
        <end position="1742"/>
    </location>
</feature>
<feature type="domain" description="Fibronectin type-III" evidence="6">
    <location>
        <begin position="535"/>
        <end position="636"/>
    </location>
</feature>
<dbReference type="InterPro" id="IPR003961">
    <property type="entry name" value="FN3_dom"/>
</dbReference>
<dbReference type="InterPro" id="IPR007110">
    <property type="entry name" value="Ig-like_dom"/>
</dbReference>
<feature type="compositionally biased region" description="Polar residues" evidence="4">
    <location>
        <begin position="1137"/>
        <end position="1147"/>
    </location>
</feature>
<sequence length="1932" mass="216418">MAKKDAEAKAKKDAEAKAKKDAEAKAKKEAEEKAKEDAEAKAKKDAEAKAKKDAEAKAKKEAGRDTVTFECELFNESDQLSWRVNGLPLETLKDTRCSILNYAYIRQLKIVNVVPSDSNMRVQITLDDQTIESVLMVEETPAEFAEKLPRKTIAQRGETITLAATLSHDAAKRILWYHNGRALTNLDTEHAIVKEGCLCSLEISKVSYRMGGRYTLQVDRVESSTVLEVHGKPDLDQEVGGRIVLDSCENLSLNIRLKSLPEPEVDLYLNGELLTPELRTSITLLEDALLLTRKELTKEDRGTYRVVLFNEYGEDAVEYQVYVRDVPDSPSGLMVTDVGHDYCFLKWNPPPVMDAIDDVERITGYVIEKKGAHRRVWQRVGQLSPYTNEIFVEELDYDHPYVFRVAAVNRFGVGEFSKWASITTGTPFTAPVMRSSPRVSHVYERSLRLEWDECWDTGGSPLFGYDVFCKTEGGDWRKVNNDSTVFVEYCWLDDFLDASKRGCLFKVEAQNYAGLHSDSNICSEPLQYDEQIDVNLAAPEVEILSGNSVNVQWNTSEATKQKLPEGAHVVIQYRSEGSSVWNEVLEQYKKSPAVIEDELKEGVPYRIRVVLKSADGEEMGKSADSRVVKLSGTNLPILTKTLRDALVPKNNEVRLEVCAIGEPAPAYVWLKNGEEIVPTPENDNVSISNEGYISKLTIHRMCDVDEGVYTCQVTNDYGTIESRAELLLGAIQAHFTKAFAEHIDIVEGKDVTFECEVSHRDANVRWLRNKRTINEATNRVCLENVGTNRRLILYGAMKEDSGTYSCETEGGQDRVQTELAVRPPNARIMFSPQGRTVRDYGERVCLFAELSRTTERASWFRNGVELMSKKCFAYVDGLRANLEIYNFDENDVGDYHVTLDSGERSAPAKLKFEVAPKIQVLLNLFDKVNKRNDLKLRRYTDEKLVKIGGEEFSVCATLLGHPQPKLALTLNDKSVTAATVEALNGEVRINIRKLRRTHSGRIWLRASNELGEDSTFFDLCVLDVPVPPTKVRVELISSSCVDLYWELGDDGELEEENAVESFIVERKTAERIRWRQIQRKTADRIRTDRGGFFTRIIGLYPNECYAFRILAVNEIGESGPSEPVEAVMPDEEGEEAGNSSLAASNSDPPIPPLSRPNKPDLVVDASQMKCTLSWEKVDRAMIYGIHRRKLSVTAASEKEFWLEISNSERNNFVDRSVLETGRYVRCVLVSEASEQSDEVFVMANMRQKPPHEAEQTAEASSKGQGRESLALSPEGTTKAVGLVERSDSESSSALSGSQRDSGIQDDDDYRTLMESPGAKPTALKKKMMVKKVVKKKVAFKPTEEATEPMESVEEARETSEPAKEERDALKKNEILETSSSGEVATLKKAVKAAEEGAEDGRKSPSPTPSIDEENQNIHTKIQLRRRRPNGGGGGSGKTPKGQTSEERDKQRRQLYFRQKQRSSVSSSITEDYIVGLGDEKEREESIRADEDEQQQRTNGDSEKTAEEGEARQKKQSTLQAVRAAIQQRNSRLCRPRFFIRPKPKKQIEEGKSLRLKTAISANPTSEVAWDKNGIVLETGNKYSLFHDGDFFYLEVHSLTPYDNGFYNCTAKNSEGIAICTAQVEVLPSAKNGNGEDTESSGRKRSRREQTAPNILEVLPARTRCIVGESLTVECSLSGSPTPAIAWSQNGTPLVSHPERCVLSFDGECATLSFFKISSTDAGTYSCSAENAAGTAKTDMLLEVQKPPIRDDDGLAPKFLESKKRLRRELGECAGGVRETVVVAEVIEGTEPISFQWFSPNRIEMGGESTAYTIDGSAKCSIELRITERRKSPSEGEVQPVVRSLKTNVEVERGRKCAELSFEVTGSDPVVCWYRVMDGGNEERIIPNVNNKKYEYFRRPTVQAGRNQPKWRSECNCELASQMNFYRIKLFCC</sequence>
<feature type="domain" description="Fibronectin type-III" evidence="6">
    <location>
        <begin position="329"/>
        <end position="427"/>
    </location>
</feature>
<dbReference type="PANTHER" id="PTHR13817">
    <property type="entry name" value="TITIN"/>
    <property type="match status" value="1"/>
</dbReference>
<evidence type="ECO:0000259" key="5">
    <source>
        <dbReference type="PROSITE" id="PS50835"/>
    </source>
</evidence>
<dbReference type="Pfam" id="PF00041">
    <property type="entry name" value="fn3"/>
    <property type="match status" value="1"/>
</dbReference>
<dbReference type="InterPro" id="IPR013098">
    <property type="entry name" value="Ig_I-set"/>
</dbReference>
<feature type="region of interest" description="Disordered" evidence="4">
    <location>
        <begin position="1119"/>
        <end position="1158"/>
    </location>
</feature>
<dbReference type="InterPro" id="IPR003599">
    <property type="entry name" value="Ig_sub"/>
</dbReference>
<dbReference type="WBParaSite" id="GPLIN_000424100">
    <property type="protein sequence ID" value="GPLIN_000424100"/>
    <property type="gene ID" value="GPLIN_000424100"/>
</dbReference>
<dbReference type="InterPro" id="IPR036116">
    <property type="entry name" value="FN3_sf"/>
</dbReference>
<dbReference type="Pfam" id="PF07679">
    <property type="entry name" value="I-set"/>
    <property type="match status" value="5"/>
</dbReference>
<feature type="compositionally biased region" description="Basic and acidic residues" evidence="4">
    <location>
        <begin position="1499"/>
        <end position="1512"/>
    </location>
</feature>
<keyword evidence="3" id="KW-0393">Immunoglobulin domain</keyword>
<evidence type="ECO:0000256" key="3">
    <source>
        <dbReference type="ARBA" id="ARBA00023319"/>
    </source>
</evidence>
<dbReference type="PROSITE" id="PS50835">
    <property type="entry name" value="IG_LIKE"/>
    <property type="match status" value="4"/>
</dbReference>
<dbReference type="SMART" id="SM00060">
    <property type="entry name" value="FN3"/>
    <property type="match status" value="4"/>
</dbReference>
<feature type="domain" description="Ig-like" evidence="5">
    <location>
        <begin position="733"/>
        <end position="822"/>
    </location>
</feature>
<keyword evidence="2" id="KW-1015">Disulfide bond</keyword>
<dbReference type="SMART" id="SM00408">
    <property type="entry name" value="IGc2"/>
    <property type="match status" value="4"/>
</dbReference>
<dbReference type="PROSITE" id="PS50853">
    <property type="entry name" value="FN3"/>
    <property type="match status" value="3"/>
</dbReference>
<keyword evidence="7" id="KW-1185">Reference proteome</keyword>
<protein>
    <submittedName>
        <fullName evidence="8">Fibronectin type-III domain-containing protein</fullName>
    </submittedName>
</protein>
<organism evidence="7 8">
    <name type="scientific">Globodera pallida</name>
    <name type="common">Potato cyst nematode worm</name>
    <name type="synonym">Heterodera pallida</name>
    <dbReference type="NCBI Taxonomy" id="36090"/>
    <lineage>
        <taxon>Eukaryota</taxon>
        <taxon>Metazoa</taxon>
        <taxon>Ecdysozoa</taxon>
        <taxon>Nematoda</taxon>
        <taxon>Chromadorea</taxon>
        <taxon>Rhabditida</taxon>
        <taxon>Tylenchina</taxon>
        <taxon>Tylenchomorpha</taxon>
        <taxon>Tylenchoidea</taxon>
        <taxon>Heteroderidae</taxon>
        <taxon>Heteroderinae</taxon>
        <taxon>Globodera</taxon>
    </lineage>
</organism>
<dbReference type="SUPFAM" id="SSF48726">
    <property type="entry name" value="Immunoglobulin"/>
    <property type="match status" value="9"/>
</dbReference>
<evidence type="ECO:0000259" key="6">
    <source>
        <dbReference type="PROSITE" id="PS50853"/>
    </source>
</evidence>
<feature type="region of interest" description="Disordered" evidence="4">
    <location>
        <begin position="1629"/>
        <end position="1651"/>
    </location>
</feature>
<dbReference type="InterPro" id="IPR050964">
    <property type="entry name" value="Striated_Muscle_Regulatory"/>
</dbReference>
<feature type="domain" description="Ig-like" evidence="5">
    <location>
        <begin position="1535"/>
        <end position="1624"/>
    </location>
</feature>
<evidence type="ECO:0000313" key="7">
    <source>
        <dbReference type="Proteomes" id="UP000050741"/>
    </source>
</evidence>
<reference evidence="7" key="1">
    <citation type="submission" date="2014-05" db="EMBL/GenBank/DDBJ databases">
        <title>The genome and life-stage specific transcriptomes of Globodera pallida elucidate key aspects of plant parasitism by a cyst nematode.</title>
        <authorList>
            <person name="Cotton J.A."/>
            <person name="Lilley C.J."/>
            <person name="Jones L.M."/>
            <person name="Kikuchi T."/>
            <person name="Reid A.J."/>
            <person name="Thorpe P."/>
            <person name="Tsai I.J."/>
            <person name="Beasley H."/>
            <person name="Blok V."/>
            <person name="Cock P.J.A."/>
            <person name="Van den Akker S.E."/>
            <person name="Holroyd N."/>
            <person name="Hunt M."/>
            <person name="Mantelin S."/>
            <person name="Naghra H."/>
            <person name="Pain A."/>
            <person name="Palomares-Rius J.E."/>
            <person name="Zarowiecki M."/>
            <person name="Berriman M."/>
            <person name="Jones J.T."/>
            <person name="Urwin P.E."/>
        </authorList>
    </citation>
    <scope>NUCLEOTIDE SEQUENCE [LARGE SCALE GENOMIC DNA]</scope>
    <source>
        <strain evidence="7">Lindley</strain>
    </source>
</reference>
<dbReference type="PANTHER" id="PTHR13817:SF166">
    <property type="entry name" value="NEURONAL IGCAM-RELATED"/>
    <property type="match status" value="1"/>
</dbReference>
<dbReference type="InterPro" id="IPR013783">
    <property type="entry name" value="Ig-like_fold"/>
</dbReference>
<dbReference type="FunFam" id="2.60.40.10:FF:000032">
    <property type="entry name" value="palladin isoform X1"/>
    <property type="match status" value="1"/>
</dbReference>
<evidence type="ECO:0000256" key="1">
    <source>
        <dbReference type="ARBA" id="ARBA00022737"/>
    </source>
</evidence>
<feature type="compositionally biased region" description="Basic and acidic residues" evidence="4">
    <location>
        <begin position="1477"/>
        <end position="1488"/>
    </location>
</feature>
<dbReference type="FunFam" id="2.60.40.10:FF:000107">
    <property type="entry name" value="Myosin, light chain kinase a"/>
    <property type="match status" value="2"/>
</dbReference>
<dbReference type="CDD" id="cd00063">
    <property type="entry name" value="FN3"/>
    <property type="match status" value="3"/>
</dbReference>
<feature type="region of interest" description="Disordered" evidence="4">
    <location>
        <begin position="1341"/>
        <end position="1517"/>
    </location>
</feature>
<evidence type="ECO:0000313" key="8">
    <source>
        <dbReference type="WBParaSite" id="GPLIN_000424100"/>
    </source>
</evidence>
<dbReference type="Gene3D" id="2.60.40.10">
    <property type="entry name" value="Immunoglobulins"/>
    <property type="match status" value="12"/>
</dbReference>
<accession>A0A183BUF5</accession>